<dbReference type="InterPro" id="IPR050177">
    <property type="entry name" value="Lipid_A_modif_metabolic_enz"/>
</dbReference>
<gene>
    <name evidence="2" type="ORF">GCM10022268_33660</name>
</gene>
<evidence type="ECO:0000313" key="2">
    <source>
        <dbReference type="EMBL" id="GAA3722735.1"/>
    </source>
</evidence>
<organism evidence="2 3">
    <name type="scientific">Sphingomonas cynarae</name>
    <dbReference type="NCBI Taxonomy" id="930197"/>
    <lineage>
        <taxon>Bacteria</taxon>
        <taxon>Pseudomonadati</taxon>
        <taxon>Pseudomonadota</taxon>
        <taxon>Alphaproteobacteria</taxon>
        <taxon>Sphingomonadales</taxon>
        <taxon>Sphingomonadaceae</taxon>
        <taxon>Sphingomonas</taxon>
    </lineage>
</organism>
<dbReference type="EMBL" id="BAABBF010000011">
    <property type="protein sequence ID" value="GAA3722735.1"/>
    <property type="molecule type" value="Genomic_DNA"/>
</dbReference>
<sequence length="299" mass="32715">MKTAIVTGASGYLGGHVTRRLLAADWRVVALVRPDSSLPDDLSGRVVRVDYSGTLESVCTAFAQAPIDLVVHLASAVVGVHRPNQVDSILDANVRLPTHLLEAMRQSSCRRIVNTGTFWQHCNTDGYVPVNLYAATKQAFEDIARAYVENDGIRICTLILYDTYGADDPRAKIVRLLVEAIGASEPLLLSPGDQILDLTSASDVADAFVVAAGRMMHDTKAREERFRVSGTRLSLKALVERIRALADAPLNVELGSRPYRAREIMQPLSAAVPSLPGWYAQHVLDHEITAMIRAHRRDG</sequence>
<comment type="caution">
    <text evidence="2">The sequence shown here is derived from an EMBL/GenBank/DDBJ whole genome shotgun (WGS) entry which is preliminary data.</text>
</comment>
<dbReference type="Gene3D" id="3.40.50.720">
    <property type="entry name" value="NAD(P)-binding Rossmann-like Domain"/>
    <property type="match status" value="1"/>
</dbReference>
<name>A0ABP7EQ23_9SPHN</name>
<evidence type="ECO:0000259" key="1">
    <source>
        <dbReference type="Pfam" id="PF01370"/>
    </source>
</evidence>
<dbReference type="InterPro" id="IPR001509">
    <property type="entry name" value="Epimerase_deHydtase"/>
</dbReference>
<dbReference type="InterPro" id="IPR036291">
    <property type="entry name" value="NAD(P)-bd_dom_sf"/>
</dbReference>
<reference evidence="3" key="1">
    <citation type="journal article" date="2019" name="Int. J. Syst. Evol. Microbiol.">
        <title>The Global Catalogue of Microorganisms (GCM) 10K type strain sequencing project: providing services to taxonomists for standard genome sequencing and annotation.</title>
        <authorList>
            <consortium name="The Broad Institute Genomics Platform"/>
            <consortium name="The Broad Institute Genome Sequencing Center for Infectious Disease"/>
            <person name="Wu L."/>
            <person name="Ma J."/>
        </authorList>
    </citation>
    <scope>NUCLEOTIDE SEQUENCE [LARGE SCALE GENOMIC DNA]</scope>
    <source>
        <strain evidence="3">JCM 17498</strain>
    </source>
</reference>
<accession>A0ABP7EQ23</accession>
<dbReference type="CDD" id="cd08946">
    <property type="entry name" value="SDR_e"/>
    <property type="match status" value="1"/>
</dbReference>
<dbReference type="SUPFAM" id="SSF51735">
    <property type="entry name" value="NAD(P)-binding Rossmann-fold domains"/>
    <property type="match status" value="1"/>
</dbReference>
<evidence type="ECO:0000313" key="3">
    <source>
        <dbReference type="Proteomes" id="UP001500523"/>
    </source>
</evidence>
<dbReference type="PANTHER" id="PTHR43245">
    <property type="entry name" value="BIFUNCTIONAL POLYMYXIN RESISTANCE PROTEIN ARNA"/>
    <property type="match status" value="1"/>
</dbReference>
<dbReference type="RefSeq" id="WP_344694551.1">
    <property type="nucleotide sequence ID" value="NZ_BAABBF010000011.1"/>
</dbReference>
<proteinExistence type="predicted"/>
<dbReference type="Pfam" id="PF01370">
    <property type="entry name" value="Epimerase"/>
    <property type="match status" value="1"/>
</dbReference>
<keyword evidence="3" id="KW-1185">Reference proteome</keyword>
<dbReference type="Proteomes" id="UP001500523">
    <property type="component" value="Unassembled WGS sequence"/>
</dbReference>
<protein>
    <submittedName>
        <fullName evidence="2">NAD(P)-dependent oxidoreductase</fullName>
    </submittedName>
</protein>
<feature type="domain" description="NAD-dependent epimerase/dehydratase" evidence="1">
    <location>
        <begin position="5"/>
        <end position="214"/>
    </location>
</feature>